<dbReference type="AlphaFoldDB" id="A0A4Z2EGI8"/>
<dbReference type="EMBL" id="SRLO01007581">
    <property type="protein sequence ID" value="TNN27893.1"/>
    <property type="molecule type" value="Genomic_DNA"/>
</dbReference>
<feature type="region of interest" description="Disordered" evidence="1">
    <location>
        <begin position="22"/>
        <end position="63"/>
    </location>
</feature>
<evidence type="ECO:0000313" key="3">
    <source>
        <dbReference type="Proteomes" id="UP000314294"/>
    </source>
</evidence>
<organism evidence="2 3">
    <name type="scientific">Liparis tanakae</name>
    <name type="common">Tanaka's snailfish</name>
    <dbReference type="NCBI Taxonomy" id="230148"/>
    <lineage>
        <taxon>Eukaryota</taxon>
        <taxon>Metazoa</taxon>
        <taxon>Chordata</taxon>
        <taxon>Craniata</taxon>
        <taxon>Vertebrata</taxon>
        <taxon>Euteleostomi</taxon>
        <taxon>Actinopterygii</taxon>
        <taxon>Neopterygii</taxon>
        <taxon>Teleostei</taxon>
        <taxon>Neoteleostei</taxon>
        <taxon>Acanthomorphata</taxon>
        <taxon>Eupercaria</taxon>
        <taxon>Perciformes</taxon>
        <taxon>Cottioidei</taxon>
        <taxon>Cottales</taxon>
        <taxon>Liparidae</taxon>
        <taxon>Liparis</taxon>
    </lineage>
</organism>
<proteinExistence type="predicted"/>
<evidence type="ECO:0000313" key="2">
    <source>
        <dbReference type="EMBL" id="TNN27893.1"/>
    </source>
</evidence>
<comment type="caution">
    <text evidence="2">The sequence shown here is derived from an EMBL/GenBank/DDBJ whole genome shotgun (WGS) entry which is preliminary data.</text>
</comment>
<gene>
    <name evidence="2" type="ORF">EYF80_061959</name>
</gene>
<evidence type="ECO:0000256" key="1">
    <source>
        <dbReference type="SAM" id="MobiDB-lite"/>
    </source>
</evidence>
<reference evidence="2 3" key="1">
    <citation type="submission" date="2019-03" db="EMBL/GenBank/DDBJ databases">
        <title>First draft genome of Liparis tanakae, snailfish: a comprehensive survey of snailfish specific genes.</title>
        <authorList>
            <person name="Kim W."/>
            <person name="Song I."/>
            <person name="Jeong J.-H."/>
            <person name="Kim D."/>
            <person name="Kim S."/>
            <person name="Ryu S."/>
            <person name="Song J.Y."/>
            <person name="Lee S.K."/>
        </authorList>
    </citation>
    <scope>NUCLEOTIDE SEQUENCE [LARGE SCALE GENOMIC DNA]</scope>
    <source>
        <tissue evidence="2">Muscle</tissue>
    </source>
</reference>
<sequence>MPSFSLFIFFFRTNCELDAGRPEVKEREDDWKVPQSASDAPAYASHPGALAPDGPSLTFDPGSRSVTESYDTLLPGAAAGIWHTRLRAVAQ</sequence>
<feature type="compositionally biased region" description="Basic and acidic residues" evidence="1">
    <location>
        <begin position="22"/>
        <end position="32"/>
    </location>
</feature>
<accession>A0A4Z2EGI8</accession>
<dbReference type="Proteomes" id="UP000314294">
    <property type="component" value="Unassembled WGS sequence"/>
</dbReference>
<name>A0A4Z2EGI8_9TELE</name>
<protein>
    <submittedName>
        <fullName evidence="2">Uncharacterized protein</fullName>
    </submittedName>
</protein>
<keyword evidence="3" id="KW-1185">Reference proteome</keyword>